<dbReference type="GO" id="GO:0003735">
    <property type="term" value="F:structural constituent of ribosome"/>
    <property type="evidence" value="ECO:0007669"/>
    <property type="project" value="InterPro"/>
</dbReference>
<dbReference type="Pfam" id="PF01632">
    <property type="entry name" value="Ribosomal_L35p"/>
    <property type="match status" value="1"/>
</dbReference>
<dbReference type="Proteomes" id="UP001225378">
    <property type="component" value="Chromosome"/>
</dbReference>
<accession>A0AAU7NSF7</accession>
<dbReference type="PRINTS" id="PR00064">
    <property type="entry name" value="RIBOSOMALL35"/>
</dbReference>
<dbReference type="AlphaFoldDB" id="A0AAU7NSF7"/>
<feature type="region of interest" description="Disordered" evidence="7">
    <location>
        <begin position="1"/>
        <end position="24"/>
    </location>
</feature>
<evidence type="ECO:0000256" key="3">
    <source>
        <dbReference type="ARBA" id="ARBA00023274"/>
    </source>
</evidence>
<evidence type="ECO:0000256" key="7">
    <source>
        <dbReference type="SAM" id="MobiDB-lite"/>
    </source>
</evidence>
<evidence type="ECO:0000313" key="9">
    <source>
        <dbReference type="Proteomes" id="UP001225378"/>
    </source>
</evidence>
<dbReference type="InterPro" id="IPR021137">
    <property type="entry name" value="Ribosomal_bL35-like"/>
</dbReference>
<dbReference type="PROSITE" id="PS00936">
    <property type="entry name" value="RIBOSOMAL_L35"/>
    <property type="match status" value="1"/>
</dbReference>
<dbReference type="KEGG" id="mech:Q9L42_016500"/>
<dbReference type="FunFam" id="4.10.410.60:FF:000001">
    <property type="entry name" value="50S ribosomal protein L35"/>
    <property type="match status" value="1"/>
</dbReference>
<dbReference type="PANTHER" id="PTHR33343:SF1">
    <property type="entry name" value="LARGE RIBOSOMAL SUBUNIT PROTEIN BL35M"/>
    <property type="match status" value="1"/>
</dbReference>
<sequence length="65" mass="7417">MPKMKSHSGAGKRFKRTGNGNFKCNQSHRRHILTKKSTKRKRQLRKAATLHASDAPMVARLLPYS</sequence>
<keyword evidence="2 5" id="KW-0689">Ribosomal protein</keyword>
<organism evidence="8 9">
    <name type="scientific">Methylomarinum roseum</name>
    <dbReference type="NCBI Taxonomy" id="3067653"/>
    <lineage>
        <taxon>Bacteria</taxon>
        <taxon>Pseudomonadati</taxon>
        <taxon>Pseudomonadota</taxon>
        <taxon>Gammaproteobacteria</taxon>
        <taxon>Methylococcales</taxon>
        <taxon>Methylococcaceae</taxon>
        <taxon>Methylomarinum</taxon>
    </lineage>
</organism>
<dbReference type="GO" id="GO:0006412">
    <property type="term" value="P:translation"/>
    <property type="evidence" value="ECO:0007669"/>
    <property type="project" value="UniProtKB-UniRule"/>
</dbReference>
<evidence type="ECO:0000256" key="5">
    <source>
        <dbReference type="HAMAP-Rule" id="MF_00514"/>
    </source>
</evidence>
<evidence type="ECO:0000256" key="2">
    <source>
        <dbReference type="ARBA" id="ARBA00022980"/>
    </source>
</evidence>
<evidence type="ECO:0000256" key="4">
    <source>
        <dbReference type="ARBA" id="ARBA00071664"/>
    </source>
</evidence>
<dbReference type="InterPro" id="IPR018265">
    <property type="entry name" value="Ribosomal_bL35_CS"/>
</dbReference>
<reference evidence="8 9" key="1">
    <citation type="journal article" date="2024" name="Microbiology">
        <title>Methylomarinum rosea sp. nov., a novel halophilic methanotrophic bacterium from the hypersaline Lake Elton.</title>
        <authorList>
            <person name="Suleimanov R.Z."/>
            <person name="Oshkin I.Y."/>
            <person name="Danilova O.V."/>
            <person name="Suzina N.E."/>
            <person name="Dedysh S.N."/>
        </authorList>
    </citation>
    <scope>NUCLEOTIDE SEQUENCE [LARGE SCALE GENOMIC DNA]</scope>
    <source>
        <strain evidence="8 9">Ch1-1</strain>
    </source>
</reference>
<evidence type="ECO:0000256" key="6">
    <source>
        <dbReference type="RuleBase" id="RU000568"/>
    </source>
</evidence>
<dbReference type="GO" id="GO:0022625">
    <property type="term" value="C:cytosolic large ribosomal subunit"/>
    <property type="evidence" value="ECO:0007669"/>
    <property type="project" value="TreeGrafter"/>
</dbReference>
<feature type="compositionally biased region" description="Basic residues" evidence="7">
    <location>
        <begin position="1"/>
        <end position="16"/>
    </location>
</feature>
<gene>
    <name evidence="5 8" type="primary">rpmI</name>
    <name evidence="8" type="ORF">Q9L42_016500</name>
</gene>
<evidence type="ECO:0000313" key="8">
    <source>
        <dbReference type="EMBL" id="XBS19939.1"/>
    </source>
</evidence>
<dbReference type="RefSeq" id="WP_305907323.1">
    <property type="nucleotide sequence ID" value="NZ_CP157743.1"/>
</dbReference>
<dbReference type="SUPFAM" id="SSF143034">
    <property type="entry name" value="L35p-like"/>
    <property type="match status" value="1"/>
</dbReference>
<dbReference type="HAMAP" id="MF_00514">
    <property type="entry name" value="Ribosomal_bL35"/>
    <property type="match status" value="1"/>
</dbReference>
<dbReference type="NCBIfam" id="TIGR00001">
    <property type="entry name" value="rpmI_bact"/>
    <property type="match status" value="1"/>
</dbReference>
<keyword evidence="3 5" id="KW-0687">Ribonucleoprotein</keyword>
<dbReference type="EMBL" id="CP157743">
    <property type="protein sequence ID" value="XBS19939.1"/>
    <property type="molecule type" value="Genomic_DNA"/>
</dbReference>
<dbReference type="InterPro" id="IPR037229">
    <property type="entry name" value="Ribosomal_bL35_sf"/>
</dbReference>
<evidence type="ECO:0000256" key="1">
    <source>
        <dbReference type="ARBA" id="ARBA00006598"/>
    </source>
</evidence>
<comment type="similarity">
    <text evidence="1 5 6">Belongs to the bacterial ribosomal protein bL35 family.</text>
</comment>
<keyword evidence="9" id="KW-1185">Reference proteome</keyword>
<proteinExistence type="inferred from homology"/>
<dbReference type="PANTHER" id="PTHR33343">
    <property type="entry name" value="54S RIBOSOMAL PROTEIN BL35M"/>
    <property type="match status" value="1"/>
</dbReference>
<name>A0AAU7NSF7_9GAMM</name>
<protein>
    <recommendedName>
        <fullName evidence="4 5">Large ribosomal subunit protein bL35</fullName>
    </recommendedName>
</protein>
<dbReference type="Gene3D" id="4.10.410.60">
    <property type="match status" value="1"/>
</dbReference>
<dbReference type="InterPro" id="IPR001706">
    <property type="entry name" value="Ribosomal_bL35"/>
</dbReference>